<evidence type="ECO:0000313" key="2">
    <source>
        <dbReference type="Proteomes" id="UP001516023"/>
    </source>
</evidence>
<sequence>MGEEKYDIDERWEVTEMLITGTTRRVDGGWTAAGGLVIMIL</sequence>
<organism evidence="1 2">
    <name type="scientific">Cyclotella cryptica</name>
    <dbReference type="NCBI Taxonomy" id="29204"/>
    <lineage>
        <taxon>Eukaryota</taxon>
        <taxon>Sar</taxon>
        <taxon>Stramenopiles</taxon>
        <taxon>Ochrophyta</taxon>
        <taxon>Bacillariophyta</taxon>
        <taxon>Coscinodiscophyceae</taxon>
        <taxon>Thalassiosirophycidae</taxon>
        <taxon>Stephanodiscales</taxon>
        <taxon>Stephanodiscaceae</taxon>
        <taxon>Cyclotella</taxon>
    </lineage>
</organism>
<dbReference type="Proteomes" id="UP001516023">
    <property type="component" value="Unassembled WGS sequence"/>
</dbReference>
<dbReference type="AlphaFoldDB" id="A0ABD3QAQ6"/>
<reference evidence="1 2" key="1">
    <citation type="journal article" date="2020" name="G3 (Bethesda)">
        <title>Improved Reference Genome for Cyclotella cryptica CCMP332, a Model for Cell Wall Morphogenesis, Salinity Adaptation, and Lipid Production in Diatoms (Bacillariophyta).</title>
        <authorList>
            <person name="Roberts W.R."/>
            <person name="Downey K.M."/>
            <person name="Ruck E.C."/>
            <person name="Traller J.C."/>
            <person name="Alverson A.J."/>
        </authorList>
    </citation>
    <scope>NUCLEOTIDE SEQUENCE [LARGE SCALE GENOMIC DNA]</scope>
    <source>
        <strain evidence="1 2">CCMP332</strain>
    </source>
</reference>
<gene>
    <name evidence="1" type="ORF">HJC23_010948</name>
</gene>
<evidence type="ECO:0000313" key="1">
    <source>
        <dbReference type="EMBL" id="KAL3796801.1"/>
    </source>
</evidence>
<proteinExistence type="predicted"/>
<keyword evidence="2" id="KW-1185">Reference proteome</keyword>
<comment type="caution">
    <text evidence="1">The sequence shown here is derived from an EMBL/GenBank/DDBJ whole genome shotgun (WGS) entry which is preliminary data.</text>
</comment>
<protein>
    <submittedName>
        <fullName evidence="1">Uncharacterized protein</fullName>
    </submittedName>
</protein>
<accession>A0ABD3QAQ6</accession>
<name>A0ABD3QAQ6_9STRA</name>
<dbReference type="EMBL" id="JABMIG020000060">
    <property type="protein sequence ID" value="KAL3796801.1"/>
    <property type="molecule type" value="Genomic_DNA"/>
</dbReference>